<accession>A0A8T7M1S7</accession>
<gene>
    <name evidence="1" type="ORF">HXX08_02655</name>
    <name evidence="2" type="ORF">OZ401_002451</name>
</gene>
<organism evidence="1 3">
    <name type="scientific">Candidatus Chlorohelix allophototropha</name>
    <dbReference type="NCBI Taxonomy" id="3003348"/>
    <lineage>
        <taxon>Bacteria</taxon>
        <taxon>Bacillati</taxon>
        <taxon>Chloroflexota</taxon>
        <taxon>Chloroflexia</taxon>
        <taxon>Candidatus Chloroheliales</taxon>
        <taxon>Candidatus Chloroheliaceae</taxon>
        <taxon>Candidatus Chlorohelix</taxon>
    </lineage>
</organism>
<reference evidence="1 3" key="1">
    <citation type="submission" date="2020-06" db="EMBL/GenBank/DDBJ databases">
        <title>Anoxygenic phototrophic Chloroflexota member uses a Type I reaction center.</title>
        <authorList>
            <person name="Tsuji J.M."/>
            <person name="Shaw N.A."/>
            <person name="Nagashima S."/>
            <person name="Venkiteswaran J."/>
            <person name="Schiff S.L."/>
            <person name="Hanada S."/>
            <person name="Tank M."/>
            <person name="Neufeld J.D."/>
        </authorList>
    </citation>
    <scope>NUCLEOTIDE SEQUENCE [LARGE SCALE GENOMIC DNA]</scope>
    <source>
        <strain evidence="1">L227-S17</strain>
    </source>
</reference>
<proteinExistence type="predicted"/>
<name>A0A8T7M1S7_9CHLR</name>
<keyword evidence="4" id="KW-1185">Reference proteome</keyword>
<dbReference type="AlphaFoldDB" id="A0A8T7M1S7"/>
<evidence type="ECO:0000313" key="4">
    <source>
        <dbReference type="Proteomes" id="UP001431572"/>
    </source>
</evidence>
<dbReference type="Proteomes" id="UP001431572">
    <property type="component" value="Chromosome 1"/>
</dbReference>
<dbReference type="Proteomes" id="UP000521676">
    <property type="component" value="Unassembled WGS sequence"/>
</dbReference>
<sequence>MEVYQLLPKVGIGPVKFDMTRAEVYAAMPVAPSSVLPEGVPPGEENQTFYYHNSYVVAYSASDGKVIQIGVDVNKEISVHYRNIDIFNIRVEELIEILGKETPYDKDDFELGYSYLFPEYALALYRPSLPEDFKDLLGGDDFKYYEEDYRRSHYFKSLQLVANSDIFYSTI</sequence>
<dbReference type="EMBL" id="JACATZ010000001">
    <property type="protein sequence ID" value="NWJ44756.1"/>
    <property type="molecule type" value="Genomic_DNA"/>
</dbReference>
<dbReference type="RefSeq" id="WP_341468533.1">
    <property type="nucleotide sequence ID" value="NZ_CP128399.1"/>
</dbReference>
<evidence type="ECO:0000313" key="3">
    <source>
        <dbReference type="Proteomes" id="UP000521676"/>
    </source>
</evidence>
<dbReference type="EMBL" id="CP128399">
    <property type="protein sequence ID" value="WJW66640.1"/>
    <property type="molecule type" value="Genomic_DNA"/>
</dbReference>
<evidence type="ECO:0000313" key="2">
    <source>
        <dbReference type="EMBL" id="WJW66640.1"/>
    </source>
</evidence>
<reference evidence="2" key="2">
    <citation type="journal article" date="2024" name="Nature">
        <title>Anoxygenic phototroph of the Chloroflexota uses a type I reaction centre.</title>
        <authorList>
            <person name="Tsuji J.M."/>
            <person name="Shaw N.A."/>
            <person name="Nagashima S."/>
            <person name="Venkiteswaran J.J."/>
            <person name="Schiff S.L."/>
            <person name="Watanabe T."/>
            <person name="Fukui M."/>
            <person name="Hanada S."/>
            <person name="Tank M."/>
            <person name="Neufeld J.D."/>
        </authorList>
    </citation>
    <scope>NUCLEOTIDE SEQUENCE</scope>
    <source>
        <strain evidence="2">L227-S17</strain>
    </source>
</reference>
<evidence type="ECO:0000313" key="1">
    <source>
        <dbReference type="EMBL" id="NWJ44756.1"/>
    </source>
</evidence>
<protein>
    <submittedName>
        <fullName evidence="1">Uncharacterized protein</fullName>
    </submittedName>
</protein>